<evidence type="ECO:0000313" key="1">
    <source>
        <dbReference type="EMBL" id="OXV10509.1"/>
    </source>
</evidence>
<dbReference type="EMBL" id="NPHW01002917">
    <property type="protein sequence ID" value="OXV10509.1"/>
    <property type="molecule type" value="Genomic_DNA"/>
</dbReference>
<organism evidence="1 2">
    <name type="scientific">Elaphomyces granulatus</name>
    <dbReference type="NCBI Taxonomy" id="519963"/>
    <lineage>
        <taxon>Eukaryota</taxon>
        <taxon>Fungi</taxon>
        <taxon>Dikarya</taxon>
        <taxon>Ascomycota</taxon>
        <taxon>Pezizomycotina</taxon>
        <taxon>Eurotiomycetes</taxon>
        <taxon>Eurotiomycetidae</taxon>
        <taxon>Eurotiales</taxon>
        <taxon>Elaphomycetaceae</taxon>
        <taxon>Elaphomyces</taxon>
    </lineage>
</organism>
<protein>
    <recommendedName>
        <fullName evidence="3">L-ornithine N(5)-oxygenase</fullName>
    </recommendedName>
</protein>
<dbReference type="OrthoDB" id="412005at2759"/>
<sequence>MPEHASSDGFFSPSKGVVLDGPSHEDEVDTVIIGNGPSALILSYILHGHIPFYIANPPHPDPLLHAQLKHAPSLLQADVVALTTHFSATRHSYSTQALPVNVLLDALVRPQGDLDGPQKPSNLEWRWLPDYSVSHVVLGRSVEPGGLWADADPVSIRTNLATLSYASMLSLPGYSFADHHRRITGDELPPFTRPPRRDLTAYLSTYPAAVGIDDAIRCNEEVWGIERVSDGFYIRSHRIHCRHLVLASGIFTHPIPPPPFLAALAALPALIRSPLPLTSPASLLVIGSGFTAADVILSASLEQHILHIFRWDPDHRPSPLRSCHPHAYPEYAEIYRLMKHAVAAQQPVTSRPKYRQRTSKSIRDGVYEGLPNVEVTDVQMGDGCTMVTLRRPDGTFMSRSVSRLSYAVGRRGSLSYLDTALRSEVLGETRNFTPEPMISGQTLRDKAMADLEVTRNVFVIGSLTGDSLIRYAYGGCVYAASMLITAAATTERKVNDPTIEFGSAVEDVDTSNLMRNVNTASRSIPKDRESLDISTGEVRQTTEPAVNPWMGCIWALLLEM</sequence>
<comment type="caution">
    <text evidence="1">The sequence shown here is derived from an EMBL/GenBank/DDBJ whole genome shotgun (WGS) entry which is preliminary data.</text>
</comment>
<dbReference type="InterPro" id="IPR029731">
    <property type="entry name" value="OSGIN1/2"/>
</dbReference>
<gene>
    <name evidence="1" type="ORF">Egran_01733</name>
</gene>
<evidence type="ECO:0000313" key="2">
    <source>
        <dbReference type="Proteomes" id="UP000243515"/>
    </source>
</evidence>
<dbReference type="PANTHER" id="PTHR15192:SF8">
    <property type="entry name" value="FAD_NAD(P)-BINDING DOMAIN-CONTAINING PROTEIN"/>
    <property type="match status" value="1"/>
</dbReference>
<dbReference type="SUPFAM" id="SSF51905">
    <property type="entry name" value="FAD/NAD(P)-binding domain"/>
    <property type="match status" value="1"/>
</dbReference>
<accession>A0A232M292</accession>
<dbReference type="Proteomes" id="UP000243515">
    <property type="component" value="Unassembled WGS sequence"/>
</dbReference>
<dbReference type="AlphaFoldDB" id="A0A232M292"/>
<proteinExistence type="predicted"/>
<dbReference type="PANTHER" id="PTHR15192">
    <property type="entry name" value="PROTEIN CBG05349"/>
    <property type="match status" value="1"/>
</dbReference>
<keyword evidence="2" id="KW-1185">Reference proteome</keyword>
<reference evidence="1 2" key="1">
    <citation type="journal article" date="2015" name="Environ. Microbiol.">
        <title>Metagenome sequence of Elaphomyces granulatus from sporocarp tissue reveals Ascomycota ectomycorrhizal fingerprints of genome expansion and a Proteobacteria-rich microbiome.</title>
        <authorList>
            <person name="Quandt C.A."/>
            <person name="Kohler A."/>
            <person name="Hesse C.N."/>
            <person name="Sharpton T.J."/>
            <person name="Martin F."/>
            <person name="Spatafora J.W."/>
        </authorList>
    </citation>
    <scope>NUCLEOTIDE SEQUENCE [LARGE SCALE GENOMIC DNA]</scope>
    <source>
        <strain evidence="1 2">OSC145934</strain>
    </source>
</reference>
<dbReference type="InterPro" id="IPR036188">
    <property type="entry name" value="FAD/NAD-bd_sf"/>
</dbReference>
<name>A0A232M292_9EURO</name>
<dbReference type="Gene3D" id="3.50.50.60">
    <property type="entry name" value="FAD/NAD(P)-binding domain"/>
    <property type="match status" value="1"/>
</dbReference>
<feature type="non-terminal residue" evidence="1">
    <location>
        <position position="560"/>
    </location>
</feature>
<evidence type="ECO:0008006" key="3">
    <source>
        <dbReference type="Google" id="ProtNLM"/>
    </source>
</evidence>